<keyword evidence="4" id="KW-0508">mRNA splicing</keyword>
<keyword evidence="5" id="KW-0539">Nucleus</keyword>
<dbReference type="PANTHER" id="PTHR14152:SF5">
    <property type="entry name" value="U4_U6.U5 TRI-SNRNP-ASSOCIATED PROTEIN 1"/>
    <property type="match status" value="1"/>
</dbReference>
<gene>
    <name evidence="7" type="ORF">KGF56_003064</name>
</gene>
<evidence type="ECO:0000256" key="5">
    <source>
        <dbReference type="ARBA" id="ARBA00023242"/>
    </source>
</evidence>
<evidence type="ECO:0000256" key="2">
    <source>
        <dbReference type="ARBA" id="ARBA00006076"/>
    </source>
</evidence>
<evidence type="ECO:0000256" key="6">
    <source>
        <dbReference type="SAM" id="MobiDB-lite"/>
    </source>
</evidence>
<feature type="compositionally biased region" description="Acidic residues" evidence="6">
    <location>
        <begin position="87"/>
        <end position="97"/>
    </location>
</feature>
<feature type="compositionally biased region" description="Basic and acidic residues" evidence="6">
    <location>
        <begin position="412"/>
        <end position="424"/>
    </location>
</feature>
<comment type="caution">
    <text evidence="7">The sequence shown here is derived from an EMBL/GenBank/DDBJ whole genome shotgun (WGS) entry which is preliminary data.</text>
</comment>
<organism evidence="7 8">
    <name type="scientific">Candida oxycetoniae</name>
    <dbReference type="NCBI Taxonomy" id="497107"/>
    <lineage>
        <taxon>Eukaryota</taxon>
        <taxon>Fungi</taxon>
        <taxon>Dikarya</taxon>
        <taxon>Ascomycota</taxon>
        <taxon>Saccharomycotina</taxon>
        <taxon>Pichiomycetes</taxon>
        <taxon>Debaryomycetaceae</taxon>
        <taxon>Candida/Lodderomyces clade</taxon>
        <taxon>Candida</taxon>
    </lineage>
</organism>
<proteinExistence type="inferred from homology"/>
<dbReference type="RefSeq" id="XP_049179909.1">
    <property type="nucleotide sequence ID" value="XM_049324359.1"/>
</dbReference>
<comment type="subcellular location">
    <subcellularLocation>
        <location evidence="1">Nucleus</location>
    </subcellularLocation>
</comment>
<keyword evidence="3" id="KW-0507">mRNA processing</keyword>
<feature type="region of interest" description="Disordered" evidence="6">
    <location>
        <begin position="72"/>
        <end position="97"/>
    </location>
</feature>
<protein>
    <submittedName>
        <fullName evidence="7">Uncharacterized protein</fullName>
    </submittedName>
</protein>
<dbReference type="GeneID" id="73380681"/>
<dbReference type="InterPro" id="IPR045347">
    <property type="entry name" value="HIND"/>
</dbReference>
<dbReference type="AlphaFoldDB" id="A0AAI9SWI2"/>
<evidence type="ECO:0000313" key="7">
    <source>
        <dbReference type="EMBL" id="KAI3404164.2"/>
    </source>
</evidence>
<dbReference type="GO" id="GO:0046540">
    <property type="term" value="C:U4/U6 x U5 tri-snRNP complex"/>
    <property type="evidence" value="ECO:0007669"/>
    <property type="project" value="InterPro"/>
</dbReference>
<reference evidence="7" key="1">
    <citation type="journal article" date="2022" name="DNA Res.">
        <title>Genome analysis of five recently described species of the CUG-Ser clade uncovers Candida theae as a new hybrid lineage with pathogenic potential in the Candida parapsilosis species complex.</title>
        <authorList>
            <person name="Mixao V."/>
            <person name="Del Olmo V."/>
            <person name="Hegedusova E."/>
            <person name="Saus E."/>
            <person name="Pryszcz L."/>
            <person name="Cillingova A."/>
            <person name="Nosek J."/>
            <person name="Gabaldon T."/>
        </authorList>
    </citation>
    <scope>NUCLEOTIDE SEQUENCE</scope>
    <source>
        <strain evidence="7">CBS 10844</strain>
    </source>
</reference>
<dbReference type="Pfam" id="PF03343">
    <property type="entry name" value="SART-1"/>
    <property type="match status" value="1"/>
</dbReference>
<dbReference type="InterPro" id="IPR005011">
    <property type="entry name" value="SNU66/SART1"/>
</dbReference>
<name>A0AAI9SWI2_9ASCO</name>
<sequence length="644" mass="72592">MSNEELSIQETNKLREKLGLKPIPVSAKKEVTIKNDHVDVDVDVDVVTNNNICGANLKKDILLRERIQEAKRAANKRRPTNSNDVVDVVDDGDDGDDGDDAAIDVYAGDNVEGTDNWLNSLGSKKQLLSKEPKLDNREKLGNANKVNAIIGHSSKRLQGLRNNDILTLQDSGLLDDETGDVLVNEKLSNDTKLEIDLENRKEAEMAKFSGRHYRKYNEEEESERNEEPVAMIKKGKVVLTNNSSSTQNDESSVSNANRTRFTNFFDDIEEQATQITPPQVKMKKIKKKKPLDESTKRKRTEIEDGELQQQDQFLDLDYENLEEEFYSCINMNRQVKQKQKRKMMSPEEIALDIANSVQEEKEDEEKKQMYAGNLYDDTEGFLNKIEVNILGNQSDGDRGMRDLGGYHSSNVKHHDGSEPPHELHASIDGDIQVASSHDGDIQAASSHDGDIQASSSHDGDENEPGPTFSGGLADTLKFLQSKNIIQSSNPCENDDGELAKKSSLLALKIGIEKRILEEDLRKDKSYMKLSKSERLDFLDKELDKRLQNKGIVAEASHKGKKDENSRWRKRRKRSITGAGDKEDETGKFRSYQPKVELSYKDDEGRVLNAKQAYKHLSHKYHGTGLGKRQNIGGAKLSLERKIID</sequence>
<feature type="region of interest" description="Disordered" evidence="6">
    <location>
        <begin position="555"/>
        <end position="589"/>
    </location>
</feature>
<feature type="region of interest" description="Disordered" evidence="6">
    <location>
        <begin position="391"/>
        <end position="424"/>
    </location>
</feature>
<dbReference type="GO" id="GO:0045292">
    <property type="term" value="P:mRNA cis splicing, via spliceosome"/>
    <property type="evidence" value="ECO:0007669"/>
    <property type="project" value="TreeGrafter"/>
</dbReference>
<accession>A0AAI9SWI2</accession>
<keyword evidence="8" id="KW-1185">Reference proteome</keyword>
<feature type="region of interest" description="Disordered" evidence="6">
    <location>
        <begin position="437"/>
        <end position="473"/>
    </location>
</feature>
<evidence type="ECO:0000313" key="8">
    <source>
        <dbReference type="Proteomes" id="UP001202479"/>
    </source>
</evidence>
<dbReference type="Pfam" id="PF19252">
    <property type="entry name" value="HIND"/>
    <property type="match status" value="1"/>
</dbReference>
<feature type="compositionally biased region" description="Basic and acidic residues" evidence="6">
    <location>
        <begin position="555"/>
        <end position="566"/>
    </location>
</feature>
<dbReference type="EMBL" id="JAHUZD010000107">
    <property type="protein sequence ID" value="KAI3404164.2"/>
    <property type="molecule type" value="Genomic_DNA"/>
</dbReference>
<comment type="similarity">
    <text evidence="2">Belongs to the SNU66/SART1 family.</text>
</comment>
<evidence type="ECO:0000256" key="3">
    <source>
        <dbReference type="ARBA" id="ARBA00022664"/>
    </source>
</evidence>
<evidence type="ECO:0000256" key="1">
    <source>
        <dbReference type="ARBA" id="ARBA00004123"/>
    </source>
</evidence>
<evidence type="ECO:0000256" key="4">
    <source>
        <dbReference type="ARBA" id="ARBA00023187"/>
    </source>
</evidence>
<dbReference type="GO" id="GO:0000481">
    <property type="term" value="P:maturation of 5S rRNA"/>
    <property type="evidence" value="ECO:0007669"/>
    <property type="project" value="TreeGrafter"/>
</dbReference>
<dbReference type="Proteomes" id="UP001202479">
    <property type="component" value="Unassembled WGS sequence"/>
</dbReference>
<feature type="region of interest" description="Disordered" evidence="6">
    <location>
        <begin position="279"/>
        <end position="300"/>
    </location>
</feature>
<dbReference type="PANTHER" id="PTHR14152">
    <property type="entry name" value="SQUAMOUS CELL CARCINOMA ANTIGEN RECOGNISED BY CYTOTOXIC T LYMPHOCYTES"/>
    <property type="match status" value="1"/>
</dbReference>